<dbReference type="PANTHER" id="PTHR34978:SF3">
    <property type="entry name" value="SLR0241 PROTEIN"/>
    <property type="match status" value="1"/>
</dbReference>
<evidence type="ECO:0000313" key="3">
    <source>
        <dbReference type="EMBL" id="MEE1975289.1"/>
    </source>
</evidence>
<dbReference type="InterPro" id="IPR052173">
    <property type="entry name" value="Beta-lactam_resp_regulator"/>
</dbReference>
<proteinExistence type="predicted"/>
<sequence length="432" mass="48978">MNPDIILNAIYKTLLHSLWQGGLLAIVGGLIIFFGKHLKPSIKYLLLTFSLFLFLGGTIYTFLSELNQTNRFLSEKAYPSSKTLLEPSLKGEENLLVSVADKVYTLYDYYLAHYDRVFVFIWFIVLCFKVALMSIDVFHIRKLQTTKIKLVDSKIEKILLSLNDRLSLKKSIGVFESAIAKTPLVIGALKPIILLPVGLATSMTIEQIEAIMAHEMAHIKRKDFLVNLIQSVMEIIFFFNIPVLWVTSLIRNERELCCDDIAINITGNKIIYVNTLVECIEYRPPIYGIAFAGNKNLLLKRVKRILSIQKPSLNSFDKLFIGLCLVCAIFLTSILGTKPTNGSNHYFFSSFIDGSKASKDVDRVNSNAIIEQLKKSNIISDLGNFSVKITNYALYVNGNKQSETLHRQILKDFVKDYQYRLHFTTTVKSGSD</sequence>
<dbReference type="EMBL" id="JAZDDG010000002">
    <property type="protein sequence ID" value="MEE1975289.1"/>
    <property type="molecule type" value="Genomic_DNA"/>
</dbReference>
<evidence type="ECO:0000259" key="2">
    <source>
        <dbReference type="Pfam" id="PF05569"/>
    </source>
</evidence>
<organism evidence="3 4">
    <name type="scientific">Maribacter cobaltidurans</name>
    <dbReference type="NCBI Taxonomy" id="1178778"/>
    <lineage>
        <taxon>Bacteria</taxon>
        <taxon>Pseudomonadati</taxon>
        <taxon>Bacteroidota</taxon>
        <taxon>Flavobacteriia</taxon>
        <taxon>Flavobacteriales</taxon>
        <taxon>Flavobacteriaceae</taxon>
        <taxon>Maribacter</taxon>
    </lineage>
</organism>
<feature type="transmembrane region" description="Helical" evidence="1">
    <location>
        <begin position="117"/>
        <end position="140"/>
    </location>
</feature>
<feature type="transmembrane region" description="Helical" evidence="1">
    <location>
        <begin position="319"/>
        <end position="337"/>
    </location>
</feature>
<keyword evidence="1" id="KW-1133">Transmembrane helix</keyword>
<accession>A0ABU7IQP6</accession>
<dbReference type="InterPro" id="IPR008756">
    <property type="entry name" value="Peptidase_M56"/>
</dbReference>
<feature type="transmembrane region" description="Helical" evidence="1">
    <location>
        <begin position="17"/>
        <end position="35"/>
    </location>
</feature>
<keyword evidence="1" id="KW-0812">Transmembrane</keyword>
<protein>
    <submittedName>
        <fullName evidence="3">M56 family metallopeptidase</fullName>
    </submittedName>
</protein>
<dbReference type="Gene3D" id="3.30.2010.10">
    <property type="entry name" value="Metalloproteases ('zincins'), catalytic domain"/>
    <property type="match status" value="1"/>
</dbReference>
<comment type="caution">
    <text evidence="3">The sequence shown here is derived from an EMBL/GenBank/DDBJ whole genome shotgun (WGS) entry which is preliminary data.</text>
</comment>
<dbReference type="PANTHER" id="PTHR34978">
    <property type="entry name" value="POSSIBLE SENSOR-TRANSDUCER PROTEIN BLAR"/>
    <property type="match status" value="1"/>
</dbReference>
<feature type="transmembrane region" description="Helical" evidence="1">
    <location>
        <begin position="44"/>
        <end position="63"/>
    </location>
</feature>
<dbReference type="CDD" id="cd07341">
    <property type="entry name" value="M56_BlaR1_MecR1_like"/>
    <property type="match status" value="1"/>
</dbReference>
<reference evidence="3 4" key="1">
    <citation type="submission" date="2024-01" db="EMBL/GenBank/DDBJ databases">
        <title>Maribacter spp. originated from different algae showed divergent polysaccharides utilization ability.</title>
        <authorList>
            <person name="Wang H."/>
            <person name="Wu Y."/>
        </authorList>
    </citation>
    <scope>NUCLEOTIDE SEQUENCE [LARGE SCALE GENOMIC DNA]</scope>
    <source>
        <strain evidence="3 4">PR1</strain>
    </source>
</reference>
<evidence type="ECO:0000256" key="1">
    <source>
        <dbReference type="SAM" id="Phobius"/>
    </source>
</evidence>
<evidence type="ECO:0000313" key="4">
    <source>
        <dbReference type="Proteomes" id="UP001356308"/>
    </source>
</evidence>
<keyword evidence="4" id="KW-1185">Reference proteome</keyword>
<feature type="transmembrane region" description="Helical" evidence="1">
    <location>
        <begin position="224"/>
        <end position="246"/>
    </location>
</feature>
<name>A0ABU7IQP6_9FLAO</name>
<dbReference type="Proteomes" id="UP001356308">
    <property type="component" value="Unassembled WGS sequence"/>
</dbReference>
<feature type="domain" description="Peptidase M56" evidence="2">
    <location>
        <begin position="117"/>
        <end position="302"/>
    </location>
</feature>
<gene>
    <name evidence="3" type="ORF">V1I91_04375</name>
</gene>
<keyword evidence="1" id="KW-0472">Membrane</keyword>
<dbReference type="Pfam" id="PF05569">
    <property type="entry name" value="Peptidase_M56"/>
    <property type="match status" value="1"/>
</dbReference>
<dbReference type="RefSeq" id="WP_272650117.1">
    <property type="nucleotide sequence ID" value="NZ_JAZDDG010000002.1"/>
</dbReference>